<dbReference type="InterPro" id="IPR036047">
    <property type="entry name" value="F-box-like_dom_sf"/>
</dbReference>
<protein>
    <recommendedName>
        <fullName evidence="5">F-box domain-containing protein</fullName>
    </recommendedName>
</protein>
<feature type="domain" description="F-box protein AT5G49610-like beta-propeller" evidence="2">
    <location>
        <begin position="124"/>
        <end position="368"/>
    </location>
</feature>
<dbReference type="InterPro" id="IPR056594">
    <property type="entry name" value="AT5G49610-like_b-prop"/>
</dbReference>
<dbReference type="PANTHER" id="PTHR33207">
    <property type="entry name" value="F-BOX DOMAIN CONTAINING PROTEIN-RELATED"/>
    <property type="match status" value="1"/>
</dbReference>
<reference evidence="3" key="1">
    <citation type="submission" date="2020-07" db="EMBL/GenBank/DDBJ databases">
        <title>Genome sequence and genetic diversity analysis of an under-domesticated orphan crop, white fonio (Digitaria exilis).</title>
        <authorList>
            <person name="Bennetzen J.L."/>
            <person name="Chen S."/>
            <person name="Ma X."/>
            <person name="Wang X."/>
            <person name="Yssel A.E.J."/>
            <person name="Chaluvadi S.R."/>
            <person name="Johnson M."/>
            <person name="Gangashetty P."/>
            <person name="Hamidou F."/>
            <person name="Sanogo M.D."/>
            <person name="Zwaenepoel A."/>
            <person name="Wallace J."/>
            <person name="Van De Peer Y."/>
            <person name="Van Deynze A."/>
        </authorList>
    </citation>
    <scope>NUCLEOTIDE SEQUENCE</scope>
    <source>
        <tissue evidence="3">Leaves</tissue>
    </source>
</reference>
<feature type="domain" description="F-box" evidence="1">
    <location>
        <begin position="29"/>
        <end position="64"/>
    </location>
</feature>
<keyword evidence="4" id="KW-1185">Reference proteome</keyword>
<dbReference type="OrthoDB" id="695004at2759"/>
<organism evidence="3 4">
    <name type="scientific">Digitaria exilis</name>
    <dbReference type="NCBI Taxonomy" id="1010633"/>
    <lineage>
        <taxon>Eukaryota</taxon>
        <taxon>Viridiplantae</taxon>
        <taxon>Streptophyta</taxon>
        <taxon>Embryophyta</taxon>
        <taxon>Tracheophyta</taxon>
        <taxon>Spermatophyta</taxon>
        <taxon>Magnoliopsida</taxon>
        <taxon>Liliopsida</taxon>
        <taxon>Poales</taxon>
        <taxon>Poaceae</taxon>
        <taxon>PACMAD clade</taxon>
        <taxon>Panicoideae</taxon>
        <taxon>Panicodae</taxon>
        <taxon>Paniceae</taxon>
        <taxon>Anthephorinae</taxon>
        <taxon>Digitaria</taxon>
    </lineage>
</organism>
<comment type="caution">
    <text evidence="3">The sequence shown here is derived from an EMBL/GenBank/DDBJ whole genome shotgun (WGS) entry which is preliminary data.</text>
</comment>
<dbReference type="Pfam" id="PF00646">
    <property type="entry name" value="F-box"/>
    <property type="match status" value="1"/>
</dbReference>
<gene>
    <name evidence="3" type="ORF">HU200_060436</name>
</gene>
<evidence type="ECO:0000259" key="2">
    <source>
        <dbReference type="Pfam" id="PF23635"/>
    </source>
</evidence>
<evidence type="ECO:0000313" key="4">
    <source>
        <dbReference type="Proteomes" id="UP000636709"/>
    </source>
</evidence>
<dbReference type="Proteomes" id="UP000636709">
    <property type="component" value="Unassembled WGS sequence"/>
</dbReference>
<name>A0A835AA95_9POAL</name>
<evidence type="ECO:0008006" key="5">
    <source>
        <dbReference type="Google" id="ProtNLM"/>
    </source>
</evidence>
<evidence type="ECO:0000259" key="1">
    <source>
        <dbReference type="Pfam" id="PF00646"/>
    </source>
</evidence>
<dbReference type="InterPro" id="IPR001810">
    <property type="entry name" value="F-box_dom"/>
</dbReference>
<dbReference type="EMBL" id="JACEFO010002521">
    <property type="protein sequence ID" value="KAF8656936.1"/>
    <property type="molecule type" value="Genomic_DNA"/>
</dbReference>
<dbReference type="SUPFAM" id="SSF81383">
    <property type="entry name" value="F-box domain"/>
    <property type="match status" value="1"/>
</dbReference>
<accession>A0A835AA95</accession>
<dbReference type="Pfam" id="PF23635">
    <property type="entry name" value="Beta-prop_AT5G49610-like"/>
    <property type="match status" value="1"/>
</dbReference>
<evidence type="ECO:0000313" key="3">
    <source>
        <dbReference type="EMBL" id="KAF8656936.1"/>
    </source>
</evidence>
<proteinExistence type="predicted"/>
<dbReference type="AlphaFoldDB" id="A0A835AA95"/>
<sequence>MEGRKGAQLTPAPVAAAAVVKAVFGSEGLIREIILRLEFPTCLVRAAAVCKRWLRHASDPDFLRRFRERCPPRLLGFYFQDCPPAAAIRARLRGPGARHPHPPRWRQHRGRPIHRQGLPRRPFLVRNLNPAAGQHAVFSPLHPTRGVALLPPPPRPTFNRFFFYKADGGEDGVMALELEARRGQVQVVTLQYGVWAFRTRAAIQLPYQLSATGDILPPIHGKMYIQNVFGYILVLDLADASFSAIHLPDRVRTTNFRLSCGEDSGLSLIRAEGFLLTVWNYRTDNNGLQAWVLVADEICVHEASNSMEDVFVVGANDDAKFVLLGLARSGALVSMHLRSRIEKLHHERFNDLNLLFPFPFMMTWPPVFPALREENDQEE</sequence>